<accession>A0A1L9UGI3</accession>
<evidence type="ECO:0000313" key="2">
    <source>
        <dbReference type="Proteomes" id="UP000184499"/>
    </source>
</evidence>
<name>A0A1L9UGI3_ASPBC</name>
<organism evidence="1 2">
    <name type="scientific">Aspergillus brasiliensis (strain CBS 101740 / IMI 381727 / IBT 21946)</name>
    <dbReference type="NCBI Taxonomy" id="767769"/>
    <lineage>
        <taxon>Eukaryota</taxon>
        <taxon>Fungi</taxon>
        <taxon>Dikarya</taxon>
        <taxon>Ascomycota</taxon>
        <taxon>Pezizomycotina</taxon>
        <taxon>Eurotiomycetes</taxon>
        <taxon>Eurotiomycetidae</taxon>
        <taxon>Eurotiales</taxon>
        <taxon>Aspergillaceae</taxon>
        <taxon>Aspergillus</taxon>
        <taxon>Aspergillus subgen. Circumdati</taxon>
    </lineage>
</organism>
<dbReference type="VEuPathDB" id="FungiDB:ASPBRDRAFT_638658"/>
<sequence>MCCTTAESRLKARVKPSFSFFFPGVERLVTHVTASILHKLHTYGVLLLLEGSCPNLIFLYLGYGMITSSWDWLICFFYDI</sequence>
<dbReference type="AlphaFoldDB" id="A0A1L9UGI3"/>
<evidence type="ECO:0000313" key="1">
    <source>
        <dbReference type="EMBL" id="OJJ70785.1"/>
    </source>
</evidence>
<reference evidence="2" key="1">
    <citation type="journal article" date="2017" name="Genome Biol.">
        <title>Comparative genomics reveals high biological diversity and specific adaptations in the industrially and medically important fungal genus Aspergillus.</title>
        <authorList>
            <person name="de Vries R.P."/>
            <person name="Riley R."/>
            <person name="Wiebenga A."/>
            <person name="Aguilar-Osorio G."/>
            <person name="Amillis S."/>
            <person name="Uchima C.A."/>
            <person name="Anderluh G."/>
            <person name="Asadollahi M."/>
            <person name="Askin M."/>
            <person name="Barry K."/>
            <person name="Battaglia E."/>
            <person name="Bayram O."/>
            <person name="Benocci T."/>
            <person name="Braus-Stromeyer S.A."/>
            <person name="Caldana C."/>
            <person name="Canovas D."/>
            <person name="Cerqueira G.C."/>
            <person name="Chen F."/>
            <person name="Chen W."/>
            <person name="Choi C."/>
            <person name="Clum A."/>
            <person name="Dos Santos R.A."/>
            <person name="Damasio A.R."/>
            <person name="Diallinas G."/>
            <person name="Emri T."/>
            <person name="Fekete E."/>
            <person name="Flipphi M."/>
            <person name="Freyberg S."/>
            <person name="Gallo A."/>
            <person name="Gournas C."/>
            <person name="Habgood R."/>
            <person name="Hainaut M."/>
            <person name="Harispe M.L."/>
            <person name="Henrissat B."/>
            <person name="Hilden K.S."/>
            <person name="Hope R."/>
            <person name="Hossain A."/>
            <person name="Karabika E."/>
            <person name="Karaffa L."/>
            <person name="Karanyi Z."/>
            <person name="Krasevec N."/>
            <person name="Kuo A."/>
            <person name="Kusch H."/>
            <person name="LaButti K."/>
            <person name="Lagendijk E.L."/>
            <person name="Lapidus A."/>
            <person name="Levasseur A."/>
            <person name="Lindquist E."/>
            <person name="Lipzen A."/>
            <person name="Logrieco A.F."/>
            <person name="MacCabe A."/>
            <person name="Maekelae M.R."/>
            <person name="Malavazi I."/>
            <person name="Melin P."/>
            <person name="Meyer V."/>
            <person name="Mielnichuk N."/>
            <person name="Miskei M."/>
            <person name="Molnar A.P."/>
            <person name="Mule G."/>
            <person name="Ngan C.Y."/>
            <person name="Orejas M."/>
            <person name="Orosz E."/>
            <person name="Ouedraogo J.P."/>
            <person name="Overkamp K.M."/>
            <person name="Park H.-S."/>
            <person name="Perrone G."/>
            <person name="Piumi F."/>
            <person name="Punt P.J."/>
            <person name="Ram A.F."/>
            <person name="Ramon A."/>
            <person name="Rauscher S."/>
            <person name="Record E."/>
            <person name="Riano-Pachon D.M."/>
            <person name="Robert V."/>
            <person name="Roehrig J."/>
            <person name="Ruller R."/>
            <person name="Salamov A."/>
            <person name="Salih N.S."/>
            <person name="Samson R.A."/>
            <person name="Sandor E."/>
            <person name="Sanguinetti M."/>
            <person name="Schuetze T."/>
            <person name="Sepcic K."/>
            <person name="Shelest E."/>
            <person name="Sherlock G."/>
            <person name="Sophianopoulou V."/>
            <person name="Squina F.M."/>
            <person name="Sun H."/>
            <person name="Susca A."/>
            <person name="Todd R.B."/>
            <person name="Tsang A."/>
            <person name="Unkles S.E."/>
            <person name="van de Wiele N."/>
            <person name="van Rossen-Uffink D."/>
            <person name="Oliveira J.V."/>
            <person name="Vesth T.C."/>
            <person name="Visser J."/>
            <person name="Yu J.-H."/>
            <person name="Zhou M."/>
            <person name="Andersen M.R."/>
            <person name="Archer D.B."/>
            <person name="Baker S.E."/>
            <person name="Benoit I."/>
            <person name="Brakhage A.A."/>
            <person name="Braus G.H."/>
            <person name="Fischer R."/>
            <person name="Frisvad J.C."/>
            <person name="Goldman G.H."/>
            <person name="Houbraken J."/>
            <person name="Oakley B."/>
            <person name="Pocsi I."/>
            <person name="Scazzocchio C."/>
            <person name="Seiboth B."/>
            <person name="vanKuyk P.A."/>
            <person name="Wortman J."/>
            <person name="Dyer P.S."/>
            <person name="Grigoriev I.V."/>
        </authorList>
    </citation>
    <scope>NUCLEOTIDE SEQUENCE [LARGE SCALE GENOMIC DNA]</scope>
    <source>
        <strain evidence="2">CBS 101740 / IMI 381727 / IBT 21946</strain>
    </source>
</reference>
<gene>
    <name evidence="1" type="ORF">ASPBRDRAFT_638658</name>
</gene>
<dbReference type="Proteomes" id="UP000184499">
    <property type="component" value="Unassembled WGS sequence"/>
</dbReference>
<protein>
    <submittedName>
        <fullName evidence="1">Uncharacterized protein</fullName>
    </submittedName>
</protein>
<dbReference type="RefSeq" id="XP_067478033.1">
    <property type="nucleotide sequence ID" value="XM_067628437.1"/>
</dbReference>
<dbReference type="GeneID" id="93580925"/>
<dbReference type="EMBL" id="KV878686">
    <property type="protein sequence ID" value="OJJ70785.1"/>
    <property type="molecule type" value="Genomic_DNA"/>
</dbReference>
<keyword evidence="2" id="KW-1185">Reference proteome</keyword>
<proteinExistence type="predicted"/>